<feature type="region of interest" description="Disordered" evidence="6">
    <location>
        <begin position="579"/>
        <end position="621"/>
    </location>
</feature>
<dbReference type="InterPro" id="IPR036259">
    <property type="entry name" value="MFS_trans_sf"/>
</dbReference>
<feature type="transmembrane region" description="Helical" evidence="7">
    <location>
        <begin position="90"/>
        <end position="109"/>
    </location>
</feature>
<dbReference type="PANTHER" id="PTHR23513:SF18">
    <property type="entry name" value="INTEGRAL MEMBRANE PROTEIN"/>
    <property type="match status" value="1"/>
</dbReference>
<evidence type="ECO:0000313" key="9">
    <source>
        <dbReference type="Proteomes" id="UP000319516"/>
    </source>
</evidence>
<feature type="transmembrane region" description="Helical" evidence="7">
    <location>
        <begin position="371"/>
        <end position="395"/>
    </location>
</feature>
<feature type="transmembrane region" description="Helical" evidence="7">
    <location>
        <begin position="448"/>
        <end position="468"/>
    </location>
</feature>
<comment type="subcellular location">
    <subcellularLocation>
        <location evidence="1">Cell membrane</location>
        <topology evidence="1">Multi-pass membrane protein</topology>
    </subcellularLocation>
</comment>
<dbReference type="Gene3D" id="1.20.1250.20">
    <property type="entry name" value="MFS general substrate transporter like domains"/>
    <property type="match status" value="2"/>
</dbReference>
<feature type="compositionally biased region" description="Gly residues" evidence="6">
    <location>
        <begin position="550"/>
        <end position="559"/>
    </location>
</feature>
<feature type="region of interest" description="Disordered" evidence="6">
    <location>
        <begin position="474"/>
        <end position="565"/>
    </location>
</feature>
<reference evidence="8 9" key="1">
    <citation type="submission" date="2019-06" db="EMBL/GenBank/DDBJ databases">
        <title>Sequencing the genomes of 1000 actinobacteria strains.</title>
        <authorList>
            <person name="Klenk H.-P."/>
        </authorList>
    </citation>
    <scope>NUCLEOTIDE SEQUENCE [LARGE SCALE GENOMIC DNA]</scope>
    <source>
        <strain evidence="8 9">DSM 12335</strain>
    </source>
</reference>
<evidence type="ECO:0000256" key="6">
    <source>
        <dbReference type="SAM" id="MobiDB-lite"/>
    </source>
</evidence>
<dbReference type="EMBL" id="VFOP01000001">
    <property type="protein sequence ID" value="TQL51471.1"/>
    <property type="molecule type" value="Genomic_DNA"/>
</dbReference>
<dbReference type="PANTHER" id="PTHR23513">
    <property type="entry name" value="INTEGRAL MEMBRANE EFFLUX PROTEIN-RELATED"/>
    <property type="match status" value="1"/>
</dbReference>
<protein>
    <submittedName>
        <fullName evidence="8">Putative MFS family arabinose efflux permease</fullName>
    </submittedName>
</protein>
<evidence type="ECO:0000313" key="8">
    <source>
        <dbReference type="EMBL" id="TQL51471.1"/>
    </source>
</evidence>
<dbReference type="GO" id="GO:0005886">
    <property type="term" value="C:plasma membrane"/>
    <property type="evidence" value="ECO:0007669"/>
    <property type="project" value="UniProtKB-SubCell"/>
</dbReference>
<keyword evidence="2" id="KW-1003">Cell membrane</keyword>
<dbReference type="Proteomes" id="UP000319516">
    <property type="component" value="Unassembled WGS sequence"/>
</dbReference>
<dbReference type="InterPro" id="IPR011701">
    <property type="entry name" value="MFS"/>
</dbReference>
<evidence type="ECO:0000256" key="3">
    <source>
        <dbReference type="ARBA" id="ARBA00022692"/>
    </source>
</evidence>
<dbReference type="AlphaFoldDB" id="A0A542YTU1"/>
<evidence type="ECO:0000256" key="5">
    <source>
        <dbReference type="ARBA" id="ARBA00023136"/>
    </source>
</evidence>
<keyword evidence="3 7" id="KW-0812">Transmembrane</keyword>
<evidence type="ECO:0000256" key="1">
    <source>
        <dbReference type="ARBA" id="ARBA00004651"/>
    </source>
</evidence>
<dbReference type="SUPFAM" id="SSF103473">
    <property type="entry name" value="MFS general substrate transporter"/>
    <property type="match status" value="1"/>
</dbReference>
<dbReference type="Pfam" id="PF07690">
    <property type="entry name" value="MFS_1"/>
    <property type="match status" value="1"/>
</dbReference>
<evidence type="ECO:0000256" key="4">
    <source>
        <dbReference type="ARBA" id="ARBA00022989"/>
    </source>
</evidence>
<feature type="transmembrane region" description="Helical" evidence="7">
    <location>
        <begin position="242"/>
        <end position="261"/>
    </location>
</feature>
<comment type="caution">
    <text evidence="8">The sequence shown here is derived from an EMBL/GenBank/DDBJ whole genome shotgun (WGS) entry which is preliminary data.</text>
</comment>
<feature type="compositionally biased region" description="Low complexity" evidence="6">
    <location>
        <begin position="511"/>
        <end position="526"/>
    </location>
</feature>
<feature type="compositionally biased region" description="Acidic residues" evidence="6">
    <location>
        <begin position="609"/>
        <end position="621"/>
    </location>
</feature>
<feature type="region of interest" description="Disordered" evidence="6">
    <location>
        <begin position="1"/>
        <end position="34"/>
    </location>
</feature>
<feature type="transmembrane region" description="Helical" evidence="7">
    <location>
        <begin position="121"/>
        <end position="139"/>
    </location>
</feature>
<feature type="compositionally biased region" description="Basic and acidic residues" evidence="6">
    <location>
        <begin position="587"/>
        <end position="608"/>
    </location>
</feature>
<keyword evidence="4 7" id="KW-1133">Transmembrane helix</keyword>
<gene>
    <name evidence="8" type="ORF">FB467_2617</name>
</gene>
<evidence type="ECO:0000256" key="2">
    <source>
        <dbReference type="ARBA" id="ARBA00022475"/>
    </source>
</evidence>
<feature type="transmembrane region" description="Helical" evidence="7">
    <location>
        <begin position="216"/>
        <end position="236"/>
    </location>
</feature>
<keyword evidence="5 7" id="KW-0472">Membrane</keyword>
<keyword evidence="9" id="KW-1185">Reference proteome</keyword>
<feature type="transmembrane region" description="Helical" evidence="7">
    <location>
        <begin position="329"/>
        <end position="351"/>
    </location>
</feature>
<dbReference type="RefSeq" id="WP_267128610.1">
    <property type="nucleotide sequence ID" value="NZ_BAAAIK010000011.1"/>
</dbReference>
<evidence type="ECO:0000256" key="7">
    <source>
        <dbReference type="SAM" id="Phobius"/>
    </source>
</evidence>
<name>A0A542YTU1_9MICO</name>
<organism evidence="8 9">
    <name type="scientific">Ornithinicoccus hortensis</name>
    <dbReference type="NCBI Taxonomy" id="82346"/>
    <lineage>
        <taxon>Bacteria</taxon>
        <taxon>Bacillati</taxon>
        <taxon>Actinomycetota</taxon>
        <taxon>Actinomycetes</taxon>
        <taxon>Micrococcales</taxon>
        <taxon>Intrasporangiaceae</taxon>
        <taxon>Ornithinicoccus</taxon>
    </lineage>
</organism>
<dbReference type="GO" id="GO:0022857">
    <property type="term" value="F:transmembrane transporter activity"/>
    <property type="evidence" value="ECO:0007669"/>
    <property type="project" value="InterPro"/>
</dbReference>
<dbReference type="CDD" id="cd06173">
    <property type="entry name" value="MFS_MefA_like"/>
    <property type="match status" value="1"/>
</dbReference>
<sequence>MSHQDPDHFAGDETSPAGYRAPIEGISARPRTSKAAEVGARVGHGLGKGVKAAAHGTGAASKATARLARKATHADGAGDTGLSRLIEVHLLHNGGDAVVAVALAGSLFFSVPTGEAKGQVALFLLMTLLPFSLIAPFIGPFLDRFRHGRRWAIGSMFAVRAFLCWVLASSIQEESWWQFPAALAILVASKAYNIARSAATPRLLPRGMNLVKANGRMSLAGVVGATVLAPIGVGAATFGAEWALRFAFLIFATGTILAILLPKEVDSVKGEKSVPISGFTASGGGWSVPPDVVTALRANGGLRMISGFLTIFLAFLLRTDPPPGWGDNFTLLIGVVVAAVGVGSALGTLIGSLLKAVPPLVLVRVSLIVDVAVAVVTAINFGMITLVILSLTVGLCQQVGKLALDATIQEQVPEHRRTSVFGRSETLIQLSWVLGGGLGVALPTDATIGMGTVAGLLVLWLVFVLWSPKRRASARTKRARAPRAAPVEPAPRAPAPEGRVAAGHVAEETTEGPVPEETAAAEGTTARQRPEPTGSGGYEREVRPRRNGPQHGGSAGGVGHSRLEENLAWEVQRPYLESEGEEFLGPRAEDTQPYRHDPTRPVRRREASEWEAQEQEPEDGR</sequence>
<proteinExistence type="predicted"/>
<feature type="transmembrane region" description="Helical" evidence="7">
    <location>
        <begin position="301"/>
        <end position="317"/>
    </location>
</feature>
<accession>A0A542YTU1</accession>
<feature type="compositionally biased region" description="Basic and acidic residues" evidence="6">
    <location>
        <begin position="1"/>
        <end position="11"/>
    </location>
</feature>